<accession>A0A6B8W802</accession>
<evidence type="ECO:0000256" key="2">
    <source>
        <dbReference type="ARBA" id="ARBA00022692"/>
    </source>
</evidence>
<dbReference type="AlphaFoldDB" id="A0A6B8W802"/>
<reference evidence="7 8" key="1">
    <citation type="submission" date="2019-11" db="EMBL/GenBank/DDBJ databases">
        <title>Complete genome sequence of Corynebacterium kalinowskii 1959, a novel Corynebacterium species isolated from soil of a small paddock in Vilsendorf, Germany.</title>
        <authorList>
            <person name="Schaffert L."/>
            <person name="Ruwe M."/>
            <person name="Milse J."/>
            <person name="Hanuschka K."/>
            <person name="Ortseifen V."/>
            <person name="Droste J."/>
            <person name="Brandt D."/>
            <person name="Schlueter L."/>
            <person name="Kutter Y."/>
            <person name="Vinke S."/>
            <person name="Viehoefer P."/>
            <person name="Jacob L."/>
            <person name="Luebke N.-C."/>
            <person name="Schulte-Berndt E."/>
            <person name="Hain C."/>
            <person name="Linder M."/>
            <person name="Schmidt P."/>
            <person name="Wollenschlaeger L."/>
            <person name="Luttermann T."/>
            <person name="Thieme E."/>
            <person name="Hassa J."/>
            <person name="Haak M."/>
            <person name="Wittchen M."/>
            <person name="Mentz A."/>
            <person name="Persicke M."/>
            <person name="Busche T."/>
            <person name="Ruckert C."/>
        </authorList>
    </citation>
    <scope>NUCLEOTIDE SEQUENCE [LARGE SCALE GENOMIC DNA]</scope>
    <source>
        <strain evidence="7 8">2039</strain>
    </source>
</reference>
<feature type="transmembrane region" description="Helical" evidence="5">
    <location>
        <begin position="15"/>
        <end position="35"/>
    </location>
</feature>
<feature type="transmembrane region" description="Helical" evidence="5">
    <location>
        <begin position="314"/>
        <end position="334"/>
    </location>
</feature>
<dbReference type="InterPro" id="IPR005829">
    <property type="entry name" value="Sugar_transporter_CS"/>
</dbReference>
<dbReference type="InterPro" id="IPR020846">
    <property type="entry name" value="MFS_dom"/>
</dbReference>
<dbReference type="InterPro" id="IPR036259">
    <property type="entry name" value="MFS_trans_sf"/>
</dbReference>
<dbReference type="CDD" id="cd17365">
    <property type="entry name" value="MFS_PcaK_like"/>
    <property type="match status" value="1"/>
</dbReference>
<dbReference type="RefSeq" id="WP_156231488.1">
    <property type="nucleotide sequence ID" value="NZ_CP046455.1"/>
</dbReference>
<dbReference type="GO" id="GO:0005886">
    <property type="term" value="C:plasma membrane"/>
    <property type="evidence" value="ECO:0007669"/>
    <property type="project" value="UniProtKB-SubCell"/>
</dbReference>
<sequence>MDIRQRINTSPMTRYQWFIIGITVFLNALDGFDLVAMAFTSSAVTDEFGFSGTQLGWLLSAALIGVGFGSLLLAPRADRWGRRKILIISIMIDMVGLVLTATADSYGELMFWRFITGIGVGGVLGTVTVIVSENSNNRFRGLAMSIYSAGYGLGASLCGVIAANFIPDYGWESVFFAGAGLTLVALVLTFFFLPESTEFLRTRRAEGDEEKVQVISARMGHGRDVTLGEPFSAVGENRIADLFNKRYLATTLKLWVAFCLINFGFNFANSWTPKLLTETGMSAQQGILGGIMLSFGGTIGSLIFGLLTTRLRALPTLITFSVLSSVILVVFITSTSLPSLAFAAGVGVGMLLNGCITGLYTITPQAYAPTLRATGVGVALAAGRIGAVAGPVIVGYLFDAGWSPTSLYFLAAVVVFITAFVLIGARTYSEDEKIVQAPEKVSASS</sequence>
<evidence type="ECO:0000256" key="4">
    <source>
        <dbReference type="ARBA" id="ARBA00023136"/>
    </source>
</evidence>
<keyword evidence="8" id="KW-1185">Reference proteome</keyword>
<comment type="subcellular location">
    <subcellularLocation>
        <location evidence="1">Cell membrane</location>
        <topology evidence="1">Multi-pass membrane protein</topology>
    </subcellularLocation>
</comment>
<dbReference type="SUPFAM" id="SSF103473">
    <property type="entry name" value="MFS general substrate transporter"/>
    <property type="match status" value="1"/>
</dbReference>
<feature type="transmembrane region" description="Helical" evidence="5">
    <location>
        <begin position="85"/>
        <end position="103"/>
    </location>
</feature>
<feature type="transmembrane region" description="Helical" evidence="5">
    <location>
        <begin position="287"/>
        <end position="307"/>
    </location>
</feature>
<evidence type="ECO:0000259" key="6">
    <source>
        <dbReference type="PROSITE" id="PS50850"/>
    </source>
</evidence>
<protein>
    <submittedName>
        <fullName evidence="7">4-hydroxybenzoate transporter PcaK</fullName>
    </submittedName>
</protein>
<dbReference type="Proteomes" id="UP000424462">
    <property type="component" value="Chromosome"/>
</dbReference>
<dbReference type="PROSITE" id="PS00217">
    <property type="entry name" value="SUGAR_TRANSPORT_2"/>
    <property type="match status" value="1"/>
</dbReference>
<feature type="transmembrane region" description="Helical" evidence="5">
    <location>
        <begin position="55"/>
        <end position="73"/>
    </location>
</feature>
<organism evidence="7 8">
    <name type="scientific">Corynebacterium occultum</name>
    <dbReference type="NCBI Taxonomy" id="2675219"/>
    <lineage>
        <taxon>Bacteria</taxon>
        <taxon>Bacillati</taxon>
        <taxon>Actinomycetota</taxon>
        <taxon>Actinomycetes</taxon>
        <taxon>Mycobacteriales</taxon>
        <taxon>Corynebacteriaceae</taxon>
        <taxon>Corynebacterium</taxon>
    </lineage>
</organism>
<evidence type="ECO:0000256" key="3">
    <source>
        <dbReference type="ARBA" id="ARBA00022989"/>
    </source>
</evidence>
<feature type="transmembrane region" description="Helical" evidence="5">
    <location>
        <begin position="173"/>
        <end position="193"/>
    </location>
</feature>
<proteinExistence type="predicted"/>
<evidence type="ECO:0000313" key="7">
    <source>
        <dbReference type="EMBL" id="QGU08067.1"/>
    </source>
</evidence>
<keyword evidence="2 5" id="KW-0812">Transmembrane</keyword>
<dbReference type="PROSITE" id="PS50850">
    <property type="entry name" value="MFS"/>
    <property type="match status" value="1"/>
</dbReference>
<feature type="transmembrane region" description="Helical" evidence="5">
    <location>
        <begin position="406"/>
        <end position="425"/>
    </location>
</feature>
<feature type="transmembrane region" description="Helical" evidence="5">
    <location>
        <begin position="109"/>
        <end position="132"/>
    </location>
</feature>
<evidence type="ECO:0000256" key="1">
    <source>
        <dbReference type="ARBA" id="ARBA00004651"/>
    </source>
</evidence>
<feature type="domain" description="Major facilitator superfamily (MFS) profile" evidence="6">
    <location>
        <begin position="19"/>
        <end position="430"/>
    </location>
</feature>
<evidence type="ECO:0000256" key="5">
    <source>
        <dbReference type="SAM" id="Phobius"/>
    </source>
</evidence>
<keyword evidence="3 5" id="KW-1133">Transmembrane helix</keyword>
<dbReference type="InterPro" id="IPR011701">
    <property type="entry name" value="MFS"/>
</dbReference>
<gene>
    <name evidence="7" type="primary">pcaK6</name>
    <name evidence="7" type="ORF">COCCU_10740</name>
</gene>
<feature type="transmembrane region" description="Helical" evidence="5">
    <location>
        <begin position="340"/>
        <end position="362"/>
    </location>
</feature>
<keyword evidence="4 5" id="KW-0472">Membrane</keyword>
<feature type="transmembrane region" description="Helical" evidence="5">
    <location>
        <begin position="144"/>
        <end position="167"/>
    </location>
</feature>
<feature type="transmembrane region" description="Helical" evidence="5">
    <location>
        <begin position="247"/>
        <end position="267"/>
    </location>
</feature>
<name>A0A6B8W802_9CORY</name>
<dbReference type="PANTHER" id="PTHR23508">
    <property type="entry name" value="CARBOXYLIC ACID TRANSPORTER PROTEIN HOMOLOG"/>
    <property type="match status" value="1"/>
</dbReference>
<dbReference type="Gene3D" id="1.20.1250.20">
    <property type="entry name" value="MFS general substrate transporter like domains"/>
    <property type="match status" value="1"/>
</dbReference>
<dbReference type="GO" id="GO:0046943">
    <property type="term" value="F:carboxylic acid transmembrane transporter activity"/>
    <property type="evidence" value="ECO:0007669"/>
    <property type="project" value="TreeGrafter"/>
</dbReference>
<dbReference type="KEGG" id="cok:COCCU_10740"/>
<dbReference type="PANTHER" id="PTHR23508:SF10">
    <property type="entry name" value="CARBOXYLIC ACID TRANSPORTER PROTEIN HOMOLOG"/>
    <property type="match status" value="1"/>
</dbReference>
<dbReference type="Pfam" id="PF07690">
    <property type="entry name" value="MFS_1"/>
    <property type="match status" value="1"/>
</dbReference>
<feature type="transmembrane region" description="Helical" evidence="5">
    <location>
        <begin position="374"/>
        <end position="394"/>
    </location>
</feature>
<dbReference type="EMBL" id="CP046455">
    <property type="protein sequence ID" value="QGU08067.1"/>
    <property type="molecule type" value="Genomic_DNA"/>
</dbReference>
<evidence type="ECO:0000313" key="8">
    <source>
        <dbReference type="Proteomes" id="UP000424462"/>
    </source>
</evidence>